<protein>
    <submittedName>
        <fullName evidence="2">Transcriptional regulator of sugar metabolism</fullName>
    </submittedName>
</protein>
<reference evidence="3" key="2">
    <citation type="submission" date="2016-02" db="EMBL/GenBank/DDBJ databases">
        <title>Draft genome sequence of five rapidly growing Mycobacterium species.</title>
        <authorList>
            <person name="Katahira K."/>
            <person name="Gotou Y."/>
            <person name="Iida K."/>
            <person name="Ogura Y."/>
            <person name="Hayashi T."/>
        </authorList>
    </citation>
    <scope>NUCLEOTIDE SEQUENCE [LARGE SCALE GENOMIC DNA]</scope>
    <source>
        <strain evidence="3">JCM6362</strain>
    </source>
</reference>
<evidence type="ECO:0000256" key="1">
    <source>
        <dbReference type="SAM" id="MobiDB-lite"/>
    </source>
</evidence>
<dbReference type="SUPFAM" id="SSF46785">
    <property type="entry name" value="Winged helix' DNA-binding domain"/>
    <property type="match status" value="1"/>
</dbReference>
<gene>
    <name evidence="2" type="ORF">RMCT_3681</name>
</gene>
<comment type="caution">
    <text evidence="2">The sequence shown here is derived from an EMBL/GenBank/DDBJ whole genome shotgun (WGS) entry which is preliminary data.</text>
</comment>
<evidence type="ECO:0000313" key="3">
    <source>
        <dbReference type="Proteomes" id="UP000069654"/>
    </source>
</evidence>
<dbReference type="EMBL" id="BCTB01000048">
    <property type="protein sequence ID" value="GAT16712.1"/>
    <property type="molecule type" value="Genomic_DNA"/>
</dbReference>
<feature type="region of interest" description="Disordered" evidence="1">
    <location>
        <begin position="31"/>
        <end position="64"/>
    </location>
</feature>
<dbReference type="InterPro" id="IPR036390">
    <property type="entry name" value="WH_DNA-bd_sf"/>
</dbReference>
<accession>A0A100XHR7</accession>
<reference evidence="2 3" key="1">
    <citation type="journal article" date="2016" name="Genome Announc.">
        <title>Draft Genome Sequences of Five Rapidly Growing Mycobacterium Species, M. thermoresistibile, M. fortuitum subsp. acetamidolyticum, M. canariasense, M. brisbanense, and M. novocastrense.</title>
        <authorList>
            <person name="Katahira K."/>
            <person name="Ogura Y."/>
            <person name="Gotoh Y."/>
            <person name="Hayashi T."/>
        </authorList>
    </citation>
    <scope>NUCLEOTIDE SEQUENCE [LARGE SCALE GENOMIC DNA]</scope>
    <source>
        <strain evidence="2 3">JCM6362</strain>
    </source>
</reference>
<dbReference type="InterPro" id="IPR036388">
    <property type="entry name" value="WH-like_DNA-bd_sf"/>
</dbReference>
<dbReference type="AlphaFoldDB" id="A0A100XHR7"/>
<evidence type="ECO:0000313" key="2">
    <source>
        <dbReference type="EMBL" id="GAT16712.1"/>
    </source>
</evidence>
<sequence>MLGKRGAPLESAGCIHRTTTVEDICLTCRKYVGDDKPTPPRPPAKTPPTKKTWKPPKEPPVPVPEQHYRIARQLYQRGSGITVRELARAVKLEQNQVQEGLKYLERNGLAVCHGRRSTAHWAATDLLHRKGPLAAARDGFTHYRRRP</sequence>
<name>A0A100XHR7_MYCTH</name>
<proteinExistence type="predicted"/>
<dbReference type="Gene3D" id="1.10.10.10">
    <property type="entry name" value="Winged helix-like DNA-binding domain superfamily/Winged helix DNA-binding domain"/>
    <property type="match status" value="1"/>
</dbReference>
<organism evidence="2 3">
    <name type="scientific">Mycolicibacterium thermoresistibile</name>
    <name type="common">Mycobacterium thermoresistibile</name>
    <dbReference type="NCBI Taxonomy" id="1797"/>
    <lineage>
        <taxon>Bacteria</taxon>
        <taxon>Bacillati</taxon>
        <taxon>Actinomycetota</taxon>
        <taxon>Actinomycetes</taxon>
        <taxon>Mycobacteriales</taxon>
        <taxon>Mycobacteriaceae</taxon>
        <taxon>Mycolicibacterium</taxon>
    </lineage>
</organism>
<dbReference type="Proteomes" id="UP000069654">
    <property type="component" value="Unassembled WGS sequence"/>
</dbReference>